<dbReference type="AlphaFoldDB" id="A0A2S0HWL0"/>
<organism evidence="2 3">
    <name type="scientific">Pukyongia salina</name>
    <dbReference type="NCBI Taxonomy" id="2094025"/>
    <lineage>
        <taxon>Bacteria</taxon>
        <taxon>Pseudomonadati</taxon>
        <taxon>Bacteroidota</taxon>
        <taxon>Flavobacteriia</taxon>
        <taxon>Flavobacteriales</taxon>
        <taxon>Flavobacteriaceae</taxon>
        <taxon>Pukyongia</taxon>
    </lineage>
</organism>
<dbReference type="InterPro" id="IPR000157">
    <property type="entry name" value="TIR_dom"/>
</dbReference>
<evidence type="ECO:0000313" key="3">
    <source>
        <dbReference type="Proteomes" id="UP000238442"/>
    </source>
</evidence>
<proteinExistence type="predicted"/>
<dbReference type="OrthoDB" id="1148122at2"/>
<dbReference type="EMBL" id="CP027062">
    <property type="protein sequence ID" value="AVI50934.1"/>
    <property type="molecule type" value="Genomic_DNA"/>
</dbReference>
<dbReference type="KEGG" id="aue:C5O00_06990"/>
<dbReference type="Proteomes" id="UP000238442">
    <property type="component" value="Chromosome"/>
</dbReference>
<dbReference type="SUPFAM" id="SSF52200">
    <property type="entry name" value="Toll/Interleukin receptor TIR domain"/>
    <property type="match status" value="1"/>
</dbReference>
<evidence type="ECO:0000259" key="1">
    <source>
        <dbReference type="PROSITE" id="PS50104"/>
    </source>
</evidence>
<dbReference type="GO" id="GO:0007165">
    <property type="term" value="P:signal transduction"/>
    <property type="evidence" value="ECO:0007669"/>
    <property type="project" value="InterPro"/>
</dbReference>
<dbReference type="PROSITE" id="PS50104">
    <property type="entry name" value="TIR"/>
    <property type="match status" value="1"/>
</dbReference>
<accession>A0A2S0HWL0</accession>
<dbReference type="SMART" id="SM00255">
    <property type="entry name" value="TIR"/>
    <property type="match status" value="1"/>
</dbReference>
<dbReference type="Pfam" id="PF13676">
    <property type="entry name" value="TIR_2"/>
    <property type="match status" value="1"/>
</dbReference>
<dbReference type="Gene3D" id="3.40.50.10140">
    <property type="entry name" value="Toll/interleukin-1 receptor homology (TIR) domain"/>
    <property type="match status" value="1"/>
</dbReference>
<protein>
    <recommendedName>
        <fullName evidence="1">TIR domain-containing protein</fullName>
    </recommendedName>
</protein>
<reference evidence="2 3" key="1">
    <citation type="submission" date="2018-02" db="EMBL/GenBank/DDBJ databases">
        <title>Genomic analysis of the strain RR4-38 isolated from a seawater recirculating aquaculture system.</title>
        <authorList>
            <person name="Kim Y.-S."/>
            <person name="Jang Y.H."/>
            <person name="Kim K.-H."/>
        </authorList>
    </citation>
    <scope>NUCLEOTIDE SEQUENCE [LARGE SCALE GENOMIC DNA]</scope>
    <source>
        <strain evidence="2 3">RR4-38</strain>
    </source>
</reference>
<dbReference type="RefSeq" id="WP_105216142.1">
    <property type="nucleotide sequence ID" value="NZ_CP027062.1"/>
</dbReference>
<name>A0A2S0HWL0_9FLAO</name>
<gene>
    <name evidence="2" type="ORF">C5O00_06990</name>
</gene>
<evidence type="ECO:0000313" key="2">
    <source>
        <dbReference type="EMBL" id="AVI50934.1"/>
    </source>
</evidence>
<keyword evidence="3" id="KW-1185">Reference proteome</keyword>
<feature type="domain" description="TIR" evidence="1">
    <location>
        <begin position="1"/>
        <end position="141"/>
    </location>
</feature>
<sequence length="316" mass="36233">MRAFISYSHKDEEYLERLHTHLAQLKRDGLIHTWTDESISPGGNIEKEISTSLSESELFIALLSPDYINSNYCYEKEFEAALKMHEEGKLIIIPIILEPCDWLTTPFKVFKAMPKDGKPISNWSNSNTAFLGVIQGIRSLMEGHKAEVVVASQSKKPETNSRSYKVQKDFDTIEKMEFVETGFKELRLHLRNYIDEVLNLENIKARILVNDDESFKCVIVNKNKIATEAKLMLTKTDGKPQIGIQSYTGSDFSINCSIDQGNRGNEHFSFNLELDEYNMYWTMGGYSFKGGSRKLSVKEIADIIWEKWLKSIGIDF</sequence>
<dbReference type="InterPro" id="IPR035897">
    <property type="entry name" value="Toll_tir_struct_dom_sf"/>
</dbReference>